<keyword evidence="4" id="KW-0624">Polysaccharide degradation</keyword>
<evidence type="ECO:0000313" key="5">
    <source>
        <dbReference type="Proteomes" id="UP000567885"/>
    </source>
</evidence>
<dbReference type="GO" id="GO:0045493">
    <property type="term" value="P:xylan catabolic process"/>
    <property type="evidence" value="ECO:0007669"/>
    <property type="project" value="UniProtKB-KW"/>
</dbReference>
<evidence type="ECO:0000256" key="1">
    <source>
        <dbReference type="ARBA" id="ARBA00022801"/>
    </source>
</evidence>
<dbReference type="SUPFAM" id="SSF53474">
    <property type="entry name" value="alpha/beta-Hydrolases"/>
    <property type="match status" value="1"/>
</dbReference>
<dbReference type="OrthoDB" id="6499973at2759"/>
<dbReference type="PANTHER" id="PTHR48081">
    <property type="entry name" value="AB HYDROLASE SUPERFAMILY PROTEIN C4A8.06C"/>
    <property type="match status" value="1"/>
</dbReference>
<feature type="domain" description="Peptidase S9 prolyl oligopeptidase catalytic" evidence="3">
    <location>
        <begin position="109"/>
        <end position="243"/>
    </location>
</feature>
<comment type="caution">
    <text evidence="4">The sequence shown here is derived from an EMBL/GenBank/DDBJ whole genome shotgun (WGS) entry which is preliminary data.</text>
</comment>
<dbReference type="InterPro" id="IPR001375">
    <property type="entry name" value="Peptidase_S9_cat"/>
</dbReference>
<dbReference type="GO" id="GO:0006508">
    <property type="term" value="P:proteolysis"/>
    <property type="evidence" value="ECO:0007669"/>
    <property type="project" value="InterPro"/>
</dbReference>
<dbReference type="InterPro" id="IPR029058">
    <property type="entry name" value="AB_hydrolase_fold"/>
</dbReference>
<feature type="signal peptide" evidence="2">
    <location>
        <begin position="1"/>
        <end position="18"/>
    </location>
</feature>
<protein>
    <submittedName>
        <fullName evidence="4">Endo-1,4-beta-xylanase B</fullName>
    </submittedName>
</protein>
<dbReference type="Gene3D" id="3.40.50.1820">
    <property type="entry name" value="alpha/beta hydrolase"/>
    <property type="match status" value="1"/>
</dbReference>
<keyword evidence="1 4" id="KW-0378">Hydrolase</keyword>
<name>A0A8H5ST50_FUSHE</name>
<sequence>MKAIQVMAFGLFLQSLSALPSELEGRVTHGGGKALDPRQLTYFPSANSTGTGVLVCPGGGYSHVAIAKEGYVPAQYLNGLGIDAWVLDYTTTANATAPIYPSPQMEALAALDYIRRQKPGIEKLGIWGFSAGGHLAATTLVNSEAKIDFGILAYPVITLEEDYTHIGSRNSLIGANATDELQRKLSAQNLVSKTTPPTFLFHTSNDPAVPVQNTYMFAEAMAAHGRLTQVLILPDGKHGLGLAVDDPVRSWTPELTRFLNYSI</sequence>
<accession>A0A8H5ST50</accession>
<dbReference type="InterPro" id="IPR050300">
    <property type="entry name" value="GDXG_lipolytic_enzyme"/>
</dbReference>
<dbReference type="PANTHER" id="PTHR48081:SF6">
    <property type="entry name" value="PEPTIDASE S9 PROLYL OLIGOPEPTIDASE CATALYTIC DOMAIN-CONTAINING PROTEIN"/>
    <property type="match status" value="1"/>
</dbReference>
<reference evidence="4 5" key="1">
    <citation type="submission" date="2020-05" db="EMBL/GenBank/DDBJ databases">
        <title>Identification and distribution of gene clusters putatively required for synthesis of sphingolipid metabolism inhibitors in phylogenetically diverse species of the filamentous fungus Fusarium.</title>
        <authorList>
            <person name="Kim H.-S."/>
            <person name="Busman M."/>
            <person name="Brown D.W."/>
            <person name="Divon H."/>
            <person name="Uhlig S."/>
            <person name="Proctor R.H."/>
        </authorList>
    </citation>
    <scope>NUCLEOTIDE SEQUENCE [LARGE SCALE GENOMIC DNA]</scope>
    <source>
        <strain evidence="4 5">NRRL 20693</strain>
    </source>
</reference>
<dbReference type="EMBL" id="JAAGWQ010000345">
    <property type="protein sequence ID" value="KAF5656558.1"/>
    <property type="molecule type" value="Genomic_DNA"/>
</dbReference>
<keyword evidence="5" id="KW-1185">Reference proteome</keyword>
<feature type="chain" id="PRO_5034030728" evidence="2">
    <location>
        <begin position="19"/>
        <end position="263"/>
    </location>
</feature>
<keyword evidence="2" id="KW-0732">Signal</keyword>
<evidence type="ECO:0000256" key="2">
    <source>
        <dbReference type="SAM" id="SignalP"/>
    </source>
</evidence>
<keyword evidence="4" id="KW-0858">Xylan degradation</keyword>
<keyword evidence="4" id="KW-0119">Carbohydrate metabolism</keyword>
<evidence type="ECO:0000259" key="3">
    <source>
        <dbReference type="Pfam" id="PF00326"/>
    </source>
</evidence>
<keyword evidence="4" id="KW-0326">Glycosidase</keyword>
<dbReference type="Pfam" id="PF00326">
    <property type="entry name" value="Peptidase_S9"/>
    <property type="match status" value="1"/>
</dbReference>
<dbReference type="AlphaFoldDB" id="A0A8H5ST50"/>
<organism evidence="4 5">
    <name type="scientific">Fusarium heterosporum</name>
    <dbReference type="NCBI Taxonomy" id="42747"/>
    <lineage>
        <taxon>Eukaryota</taxon>
        <taxon>Fungi</taxon>
        <taxon>Dikarya</taxon>
        <taxon>Ascomycota</taxon>
        <taxon>Pezizomycotina</taxon>
        <taxon>Sordariomycetes</taxon>
        <taxon>Hypocreomycetidae</taxon>
        <taxon>Hypocreales</taxon>
        <taxon>Nectriaceae</taxon>
        <taxon>Fusarium</taxon>
        <taxon>Fusarium heterosporum species complex</taxon>
    </lineage>
</organism>
<evidence type="ECO:0000313" key="4">
    <source>
        <dbReference type="EMBL" id="KAF5656558.1"/>
    </source>
</evidence>
<dbReference type="GO" id="GO:0016798">
    <property type="term" value="F:hydrolase activity, acting on glycosyl bonds"/>
    <property type="evidence" value="ECO:0007669"/>
    <property type="project" value="UniProtKB-KW"/>
</dbReference>
<dbReference type="Proteomes" id="UP000567885">
    <property type="component" value="Unassembled WGS sequence"/>
</dbReference>
<gene>
    <name evidence="4" type="ORF">FHETE_10942</name>
</gene>
<dbReference type="GO" id="GO:0008236">
    <property type="term" value="F:serine-type peptidase activity"/>
    <property type="evidence" value="ECO:0007669"/>
    <property type="project" value="InterPro"/>
</dbReference>
<proteinExistence type="predicted"/>